<evidence type="ECO:0000313" key="3">
    <source>
        <dbReference type="Proteomes" id="UP000005273"/>
    </source>
</evidence>
<reference evidence="3" key="1">
    <citation type="submission" date="2012-09" db="EMBL/GenBank/DDBJ databases">
        <authorList>
            <person name="Weinstock G."/>
            <person name="Sodergren E."/>
            <person name="Clifton S."/>
            <person name="Fulton L."/>
            <person name="Fulton B."/>
            <person name="Courtney L."/>
            <person name="Fronick C."/>
            <person name="Harrison M."/>
            <person name="Strong C."/>
            <person name="Farmer C."/>
            <person name="Delehaunty K."/>
            <person name="Markovic C."/>
            <person name="Hall O."/>
            <person name="Minx P."/>
            <person name="Tomlinson C."/>
            <person name="Mitreva M."/>
            <person name="Nelson J."/>
            <person name="Hou S."/>
            <person name="Wollam A."/>
            <person name="Pepin K.H."/>
            <person name="Johnson M."/>
            <person name="Bhonagiri V."/>
            <person name="Nash W.E."/>
            <person name="Suruliraj S."/>
            <person name="Warren W."/>
            <person name="Chinwalla A."/>
            <person name="Mardis E.R."/>
            <person name="Wilson R.K."/>
        </authorList>
    </citation>
    <scope>NUCLEOTIDE SEQUENCE [LARGE SCALE GENOMIC DNA]</scope>
    <source>
        <strain evidence="3">OS1</strain>
    </source>
</reference>
<dbReference type="eggNOG" id="COG2930">
    <property type="taxonomic scope" value="Bacteria"/>
</dbReference>
<dbReference type="InterPro" id="IPR007461">
    <property type="entry name" value="Ysc84_actin-binding"/>
</dbReference>
<evidence type="ECO:0000259" key="1">
    <source>
        <dbReference type="Pfam" id="PF04366"/>
    </source>
</evidence>
<dbReference type="Proteomes" id="UP000005273">
    <property type="component" value="Unassembled WGS sequence"/>
</dbReference>
<dbReference type="CDD" id="cd11524">
    <property type="entry name" value="SYLF"/>
    <property type="match status" value="1"/>
</dbReference>
<keyword evidence="3" id="KW-1185">Reference proteome</keyword>
<dbReference type="PANTHER" id="PTHR15629:SF2">
    <property type="entry name" value="SH3 DOMAIN-CONTAINING YSC84-LIKE PROTEIN 1"/>
    <property type="match status" value="1"/>
</dbReference>
<feature type="domain" description="Ysc84 actin-binding" evidence="1">
    <location>
        <begin position="109"/>
        <end position="224"/>
    </location>
</feature>
<comment type="caution">
    <text evidence="2">The sequence shown here is derived from an EMBL/GenBank/DDBJ whole genome shotgun (WGS) entry which is preliminary data.</text>
</comment>
<dbReference type="OrthoDB" id="9782434at2"/>
<dbReference type="GO" id="GO:0035091">
    <property type="term" value="F:phosphatidylinositol binding"/>
    <property type="evidence" value="ECO:0007669"/>
    <property type="project" value="TreeGrafter"/>
</dbReference>
<organism evidence="2 3">
    <name type="scientific">Acetomicrobium hydrogeniformans ATCC BAA-1850</name>
    <dbReference type="NCBI Taxonomy" id="592015"/>
    <lineage>
        <taxon>Bacteria</taxon>
        <taxon>Thermotogati</taxon>
        <taxon>Synergistota</taxon>
        <taxon>Synergistia</taxon>
        <taxon>Synergistales</taxon>
        <taxon>Acetomicrobiaceae</taxon>
        <taxon>Acetomicrobium</taxon>
    </lineage>
</organism>
<dbReference type="PANTHER" id="PTHR15629">
    <property type="entry name" value="SH3YL1 PROTEIN"/>
    <property type="match status" value="1"/>
</dbReference>
<accession>A0A0T5XCU7</accession>
<proteinExistence type="predicted"/>
<dbReference type="RefSeq" id="WP_009201118.1">
    <property type="nucleotide sequence ID" value="NZ_ACJX03000001.1"/>
</dbReference>
<dbReference type="EMBL" id="ACJX03000001">
    <property type="protein sequence ID" value="KRT36188.1"/>
    <property type="molecule type" value="Genomic_DNA"/>
</dbReference>
<dbReference type="Pfam" id="PF04366">
    <property type="entry name" value="Ysc84"/>
    <property type="match status" value="1"/>
</dbReference>
<name>A0A0T5XCU7_9BACT</name>
<gene>
    <name evidence="2" type="ORF">HMPREF1705_03456</name>
</gene>
<sequence>MVKVEYKNFKIVVVVLLSVLSIVFIGSGAWAKTPEQRITLSTELLQEMGRQSDVEGLTDLLKDSKGIAIFPNVTKAGFVFGAEFGEGLMLRRDPNTNQWYGPSFLSIGGISVGLQIGVQSTSLILVIMDDAGLEALKKEHVSLGADISVAAGPAGRRAGAATNSIYSYSIAKGAFAGVSLSGGSVDTDENANIAYWGKELTPEEILKKRATKSDVQPLVKELNKLMAMAKK</sequence>
<evidence type="ECO:0000313" key="2">
    <source>
        <dbReference type="EMBL" id="KRT36188.1"/>
    </source>
</evidence>
<dbReference type="AlphaFoldDB" id="A0A0T5XCU7"/>
<protein>
    <recommendedName>
        <fullName evidence="1">Ysc84 actin-binding domain-containing protein</fullName>
    </recommendedName>
</protein>
<dbReference type="InterPro" id="IPR051702">
    <property type="entry name" value="SH3_domain_YSC84-like"/>
</dbReference>